<evidence type="ECO:0000313" key="6">
    <source>
        <dbReference type="Proteomes" id="UP000005408"/>
    </source>
</evidence>
<evidence type="ECO:0000313" key="5">
    <source>
        <dbReference type="EnsemblMetazoa" id="G3868.3:cds"/>
    </source>
</evidence>
<dbReference type="EnsemblMetazoa" id="G3868.1">
    <property type="protein sequence ID" value="G3868.1:cds"/>
    <property type="gene ID" value="G3868"/>
</dbReference>
<dbReference type="InterPro" id="IPR018247">
    <property type="entry name" value="EF_Hand_1_Ca_BS"/>
</dbReference>
<proteinExistence type="predicted"/>
<dbReference type="SMART" id="SM00054">
    <property type="entry name" value="EFh"/>
    <property type="match status" value="4"/>
</dbReference>
<organism evidence="5 6">
    <name type="scientific">Magallana gigas</name>
    <name type="common">Pacific oyster</name>
    <name type="synonym">Crassostrea gigas</name>
    <dbReference type="NCBI Taxonomy" id="29159"/>
    <lineage>
        <taxon>Eukaryota</taxon>
        <taxon>Metazoa</taxon>
        <taxon>Spiralia</taxon>
        <taxon>Lophotrochozoa</taxon>
        <taxon>Mollusca</taxon>
        <taxon>Bivalvia</taxon>
        <taxon>Autobranchia</taxon>
        <taxon>Pteriomorphia</taxon>
        <taxon>Ostreida</taxon>
        <taxon>Ostreoidea</taxon>
        <taxon>Ostreidae</taxon>
        <taxon>Magallana</taxon>
    </lineage>
</organism>
<evidence type="ECO:0000256" key="3">
    <source>
        <dbReference type="ARBA" id="ARBA00023179"/>
    </source>
</evidence>
<dbReference type="GO" id="GO:0005509">
    <property type="term" value="F:calcium ion binding"/>
    <property type="evidence" value="ECO:0007669"/>
    <property type="project" value="InterPro"/>
</dbReference>
<feature type="domain" description="EF-hand" evidence="4">
    <location>
        <begin position="56"/>
        <end position="91"/>
    </location>
</feature>
<dbReference type="PANTHER" id="PTHR23048">
    <property type="entry name" value="MYOSIN LIGHT CHAIN 1, 3"/>
    <property type="match status" value="1"/>
</dbReference>
<keyword evidence="1" id="KW-0677">Repeat</keyword>
<protein>
    <recommendedName>
        <fullName evidence="4">EF-hand domain-containing protein</fullName>
    </recommendedName>
</protein>
<dbReference type="InterPro" id="IPR050230">
    <property type="entry name" value="CALM/Myosin/TropC-like"/>
</dbReference>
<reference evidence="5" key="1">
    <citation type="submission" date="2022-08" db="UniProtKB">
        <authorList>
            <consortium name="EnsemblMetazoa"/>
        </authorList>
    </citation>
    <scope>IDENTIFICATION</scope>
    <source>
        <strain evidence="5">05x7-T-G4-1.051#20</strain>
    </source>
</reference>
<evidence type="ECO:0000256" key="1">
    <source>
        <dbReference type="ARBA" id="ARBA00022737"/>
    </source>
</evidence>
<feature type="domain" description="EF-hand" evidence="4">
    <location>
        <begin position="130"/>
        <end position="165"/>
    </location>
</feature>
<dbReference type="OrthoDB" id="26525at2759"/>
<dbReference type="PANTHER" id="PTHR23048:SF0">
    <property type="entry name" value="CALMODULIN LIKE 3"/>
    <property type="match status" value="1"/>
</dbReference>
<dbReference type="Proteomes" id="UP000005408">
    <property type="component" value="Unassembled WGS sequence"/>
</dbReference>
<dbReference type="Gene3D" id="1.10.238.10">
    <property type="entry name" value="EF-hand"/>
    <property type="match status" value="2"/>
</dbReference>
<dbReference type="EnsemblMetazoa" id="G3868.3">
    <property type="protein sequence ID" value="G3868.3:cds"/>
    <property type="gene ID" value="G3868"/>
</dbReference>
<keyword evidence="2" id="KW-0106">Calcium</keyword>
<keyword evidence="6" id="KW-1185">Reference proteome</keyword>
<dbReference type="AlphaFoldDB" id="A0A8W8MTG0"/>
<sequence length="202" mass="23224">MSNEESSVEESVTLERDSSSETVISPDVLRKERQRLVIKATPYTSQIRKPKCLTDDQFADILYTFTLLDANKDGRLSRQELKKGAFLMGMNPTDSELRAWWKVTDKNNDGFIDVYEYLDVMKSNFNTLDIEKERLMTAFRVIDKKGDGRILKKDFISILTCNNSCITREEADKMFTEADSLGKGYIGYEDFVESKLCSSIFQ</sequence>
<dbReference type="GeneID" id="105338361"/>
<dbReference type="InterPro" id="IPR011992">
    <property type="entry name" value="EF-hand-dom_pair"/>
</dbReference>
<dbReference type="OMA" id="FIDVHEY"/>
<keyword evidence="3" id="KW-0514">Muscle protein</keyword>
<evidence type="ECO:0000259" key="4">
    <source>
        <dbReference type="PROSITE" id="PS50222"/>
    </source>
</evidence>
<dbReference type="KEGG" id="crg:105338361"/>
<feature type="domain" description="EF-hand" evidence="4">
    <location>
        <begin position="92"/>
        <end position="127"/>
    </location>
</feature>
<accession>A0A8W8MTG0</accession>
<name>A0A8W8MTG0_MAGGI</name>
<dbReference type="PROSITE" id="PS50222">
    <property type="entry name" value="EF_HAND_2"/>
    <property type="match status" value="3"/>
</dbReference>
<dbReference type="CDD" id="cd00051">
    <property type="entry name" value="EFh"/>
    <property type="match status" value="1"/>
</dbReference>
<dbReference type="InterPro" id="IPR002048">
    <property type="entry name" value="EF_hand_dom"/>
</dbReference>
<dbReference type="SUPFAM" id="SSF47473">
    <property type="entry name" value="EF-hand"/>
    <property type="match status" value="1"/>
</dbReference>
<dbReference type="GO" id="GO:0016460">
    <property type="term" value="C:myosin II complex"/>
    <property type="evidence" value="ECO:0007669"/>
    <property type="project" value="TreeGrafter"/>
</dbReference>
<evidence type="ECO:0000256" key="2">
    <source>
        <dbReference type="ARBA" id="ARBA00022837"/>
    </source>
</evidence>
<dbReference type="PROSITE" id="PS00018">
    <property type="entry name" value="EF_HAND_1"/>
    <property type="match status" value="2"/>
</dbReference>
<dbReference type="Pfam" id="PF13499">
    <property type="entry name" value="EF-hand_7"/>
    <property type="match status" value="2"/>
</dbReference>
<dbReference type="RefSeq" id="XP_011441746.2">
    <property type="nucleotide sequence ID" value="XM_011443444.4"/>
</dbReference>
<dbReference type="FunFam" id="1.10.238.10:FF:000001">
    <property type="entry name" value="Calmodulin 1"/>
    <property type="match status" value="1"/>
</dbReference>